<feature type="coiled-coil region" evidence="1">
    <location>
        <begin position="172"/>
        <end position="199"/>
    </location>
</feature>
<keyword evidence="1" id="KW-0175">Coiled coil</keyword>
<evidence type="ECO:0000256" key="1">
    <source>
        <dbReference type="SAM" id="Coils"/>
    </source>
</evidence>
<dbReference type="AlphaFoldDB" id="A0A024V6Q0"/>
<reference evidence="2 3" key="2">
    <citation type="submission" date="2013-02" db="EMBL/GenBank/DDBJ databases">
        <title>The Genome Sequence of Plasmodium falciparum Vietnam Oak-Knoll (FVO).</title>
        <authorList>
            <consortium name="The Broad Institute Genome Sequencing Platform"/>
            <consortium name="The Broad Institute Genome Sequencing Center for Infectious Disease"/>
            <person name="Neafsey D."/>
            <person name="Cheeseman I."/>
            <person name="Volkman S."/>
            <person name="Adams J."/>
            <person name="Walker B."/>
            <person name="Young S.K."/>
            <person name="Zeng Q."/>
            <person name="Gargeya S."/>
            <person name="Fitzgerald M."/>
            <person name="Haas B."/>
            <person name="Abouelleil A."/>
            <person name="Alvarado L."/>
            <person name="Arachchi H.M."/>
            <person name="Berlin A.M."/>
            <person name="Chapman S.B."/>
            <person name="Dewar J."/>
            <person name="Goldberg J."/>
            <person name="Griggs A."/>
            <person name="Gujja S."/>
            <person name="Hansen M."/>
            <person name="Howarth C."/>
            <person name="Imamovic A."/>
            <person name="Larimer J."/>
            <person name="McCowan C."/>
            <person name="Murphy C."/>
            <person name="Neiman D."/>
            <person name="Pearson M."/>
            <person name="Priest M."/>
            <person name="Roberts A."/>
            <person name="Saif S."/>
            <person name="Shea T."/>
            <person name="Sisk P."/>
            <person name="Sykes S."/>
            <person name="Wortman J."/>
            <person name="Nusbaum C."/>
            <person name="Birren B."/>
        </authorList>
    </citation>
    <scope>NUCLEOTIDE SEQUENCE [LARGE SCALE GENOMIC DNA]</scope>
    <source>
        <strain evidence="3">Vietnam Oak-Knoll (FVO)</strain>
    </source>
</reference>
<evidence type="ECO:0000313" key="2">
    <source>
        <dbReference type="EMBL" id="ETW18207.1"/>
    </source>
</evidence>
<name>A0A024V6Q0_PLAFA</name>
<proteinExistence type="predicted"/>
<dbReference type="OrthoDB" id="391540at2759"/>
<dbReference type="EMBL" id="KI925079">
    <property type="protein sequence ID" value="ETW18207.1"/>
    <property type="molecule type" value="Genomic_DNA"/>
</dbReference>
<organism evidence="2 3">
    <name type="scientific">Plasmodium falciparum Vietnam Oak-Knoll</name>
    <name type="common">FVO</name>
    <dbReference type="NCBI Taxonomy" id="1036723"/>
    <lineage>
        <taxon>Eukaryota</taxon>
        <taxon>Sar</taxon>
        <taxon>Alveolata</taxon>
        <taxon>Apicomplexa</taxon>
        <taxon>Aconoidasida</taxon>
        <taxon>Haemosporida</taxon>
        <taxon>Plasmodiidae</taxon>
        <taxon>Plasmodium</taxon>
        <taxon>Plasmodium (Laverania)</taxon>
    </lineage>
</organism>
<evidence type="ECO:0000313" key="3">
    <source>
        <dbReference type="Proteomes" id="UP000030690"/>
    </source>
</evidence>
<sequence length="221" mass="26361">MKFLGGYKKGNTAFDGQDKMSTVEELKFIWKFLFSHMNTEKSKEEICDEKKYEENIILLKKLMRTENIKFDQKYNAINILEKLKDIEDIQYEDILNDYAKKFLTFLKGSFEKVAEEIQINDKISFRRNELIKQDLNNKLQNLNHNYNLEYINLNKCLGTEDFESQLNASLKFNSLKDILSKLLKEMKDYEIQYNNLSDTDKFLDMKICELENYLNNTNQNS</sequence>
<protein>
    <submittedName>
        <fullName evidence="2">Uncharacterized protein</fullName>
    </submittedName>
</protein>
<gene>
    <name evidence="2" type="ORF">PFFVO_02723</name>
</gene>
<accession>A0A024V6Q0</accession>
<reference evidence="2 3" key="1">
    <citation type="submission" date="2013-02" db="EMBL/GenBank/DDBJ databases">
        <title>The Genome Annotation of Plasmodium falciparum Vietnam Oak-Knoll (FVO).</title>
        <authorList>
            <consortium name="The Broad Institute Genome Sequencing Platform"/>
            <consortium name="The Broad Institute Genome Sequencing Center for Infectious Disease"/>
            <person name="Neafsey D."/>
            <person name="Hoffman S."/>
            <person name="Volkman S."/>
            <person name="Rosenthal P."/>
            <person name="Walker B."/>
            <person name="Young S.K."/>
            <person name="Zeng Q."/>
            <person name="Gargeya S."/>
            <person name="Fitzgerald M."/>
            <person name="Haas B."/>
            <person name="Abouelleil A."/>
            <person name="Allen A.W."/>
            <person name="Alvarado L."/>
            <person name="Arachchi H.M."/>
            <person name="Berlin A.M."/>
            <person name="Chapman S.B."/>
            <person name="Gainer-Dewar J."/>
            <person name="Goldberg J."/>
            <person name="Griggs A."/>
            <person name="Gujja S."/>
            <person name="Hansen M."/>
            <person name="Howarth C."/>
            <person name="Imamovic A."/>
            <person name="Ireland A."/>
            <person name="Larimer J."/>
            <person name="McCowan C."/>
            <person name="Murphy C."/>
            <person name="Pearson M."/>
            <person name="Poon T.W."/>
            <person name="Priest M."/>
            <person name="Roberts A."/>
            <person name="Saif S."/>
            <person name="Shea T."/>
            <person name="Sisk P."/>
            <person name="Sykes S."/>
            <person name="Wortman J."/>
            <person name="Nusbaum C."/>
            <person name="Birren B."/>
        </authorList>
    </citation>
    <scope>NUCLEOTIDE SEQUENCE [LARGE SCALE GENOMIC DNA]</scope>
    <source>
        <strain evidence="3">Vietnam Oak-Knoll (FVO)</strain>
    </source>
</reference>
<dbReference type="Proteomes" id="UP000030690">
    <property type="component" value="Unassembled WGS sequence"/>
</dbReference>